<evidence type="ECO:0000256" key="4">
    <source>
        <dbReference type="SAM" id="MobiDB-lite"/>
    </source>
</evidence>
<dbReference type="Pfam" id="PF00400">
    <property type="entry name" value="WD40"/>
    <property type="match status" value="6"/>
</dbReference>
<gene>
    <name evidence="5" type="ORF">MICPUN_97884</name>
</gene>
<dbReference type="InterPro" id="IPR051510">
    <property type="entry name" value="SKI8"/>
</dbReference>
<dbReference type="EMBL" id="CP001329">
    <property type="protein sequence ID" value="ACO65921.1"/>
    <property type="molecule type" value="Genomic_DNA"/>
</dbReference>
<protein>
    <submittedName>
        <fullName evidence="5">Uncharacterized protein</fullName>
    </submittedName>
</protein>
<accession>C1ECK8</accession>
<proteinExistence type="predicted"/>
<feature type="repeat" description="WD" evidence="3">
    <location>
        <begin position="55"/>
        <end position="95"/>
    </location>
</feature>
<keyword evidence="2" id="KW-0677">Repeat</keyword>
<dbReference type="InterPro" id="IPR020472">
    <property type="entry name" value="WD40_PAC1"/>
</dbReference>
<dbReference type="InParanoid" id="C1ECK8"/>
<dbReference type="PROSITE" id="PS00678">
    <property type="entry name" value="WD_REPEATS_1"/>
    <property type="match status" value="1"/>
</dbReference>
<dbReference type="OrthoDB" id="497743at2759"/>
<dbReference type="SUPFAM" id="SSF50998">
    <property type="entry name" value="Quinoprotein alcohol dehydrogenase-like"/>
    <property type="match status" value="1"/>
</dbReference>
<evidence type="ECO:0000313" key="6">
    <source>
        <dbReference type="Proteomes" id="UP000002009"/>
    </source>
</evidence>
<dbReference type="InterPro" id="IPR019775">
    <property type="entry name" value="WD40_repeat_CS"/>
</dbReference>
<dbReference type="Proteomes" id="UP000002009">
    <property type="component" value="Chromosome 9"/>
</dbReference>
<dbReference type="CDD" id="cd00200">
    <property type="entry name" value="WD40"/>
    <property type="match status" value="1"/>
</dbReference>
<dbReference type="KEGG" id="mis:MICPUN_97884"/>
<feature type="region of interest" description="Disordered" evidence="4">
    <location>
        <begin position="138"/>
        <end position="160"/>
    </location>
</feature>
<dbReference type="PANTHER" id="PTHR44090:SF1">
    <property type="entry name" value="SUPERKILLER COMPLEX PROTEIN 8"/>
    <property type="match status" value="1"/>
</dbReference>
<dbReference type="PRINTS" id="PR00320">
    <property type="entry name" value="GPROTEINBRPT"/>
</dbReference>
<feature type="repeat" description="WD" evidence="3">
    <location>
        <begin position="195"/>
        <end position="236"/>
    </location>
</feature>
<evidence type="ECO:0000256" key="2">
    <source>
        <dbReference type="ARBA" id="ARBA00022737"/>
    </source>
</evidence>
<feature type="repeat" description="WD" evidence="3">
    <location>
        <begin position="279"/>
        <end position="313"/>
    </location>
</feature>
<evidence type="ECO:0000256" key="1">
    <source>
        <dbReference type="ARBA" id="ARBA00022574"/>
    </source>
</evidence>
<dbReference type="OMA" id="LDSSMCL"/>
<dbReference type="InterPro" id="IPR015943">
    <property type="entry name" value="WD40/YVTN_repeat-like_dom_sf"/>
</dbReference>
<sequence>MKLSPLAHQANAHDDAVWSVAWSGAGEGLLLTGSVDESVKAWRAAGDGLEMAHAYTGHTLGVVALAAAPNGLVASSALDSLIRVWSVDTHETRCVIETPPAENWQIAFAPGDEPAHLAVAGGVSGGVKLYSIEQDGGEQLEKPSPRFRTPSHAPTSSVLPQSVTYSPDGRRLACGAMDGTVALFDVGTGKLLHTLAGHAMPVRSLCFSADGKTLYTGCDDGHIHAYDAEHRSLTDALPGHKSWVLGVAVSPDGSALCSCSSDATVKLWDVGQRSCMQTMSDQAEAVWGVCFAPGGGKVASVSDDKSVNLYDFV</sequence>
<dbReference type="InterPro" id="IPR011047">
    <property type="entry name" value="Quinoprotein_ADH-like_sf"/>
</dbReference>
<name>C1ECK8_MICCC</name>
<feature type="repeat" description="WD" evidence="3">
    <location>
        <begin position="162"/>
        <end position="194"/>
    </location>
</feature>
<dbReference type="GeneID" id="8246528"/>
<dbReference type="PANTHER" id="PTHR44090">
    <property type="entry name" value="WD REPEAT-CONTAINING PROTEIN 61"/>
    <property type="match status" value="1"/>
</dbReference>
<dbReference type="eggNOG" id="KOG4155">
    <property type="taxonomic scope" value="Eukaryota"/>
</dbReference>
<evidence type="ECO:0000313" key="5">
    <source>
        <dbReference type="EMBL" id="ACO65921.1"/>
    </source>
</evidence>
<feature type="repeat" description="WD" evidence="3">
    <location>
        <begin position="237"/>
        <end position="278"/>
    </location>
</feature>
<dbReference type="Gene3D" id="2.130.10.10">
    <property type="entry name" value="YVTN repeat-like/Quinoprotein amine dehydrogenase"/>
    <property type="match status" value="1"/>
</dbReference>
<evidence type="ECO:0000256" key="3">
    <source>
        <dbReference type="PROSITE-ProRule" id="PRU00221"/>
    </source>
</evidence>
<keyword evidence="1 3" id="KW-0853">WD repeat</keyword>
<organism evidence="5 6">
    <name type="scientific">Micromonas commoda (strain RCC299 / NOUM17 / CCMP2709)</name>
    <name type="common">Picoplanktonic green alga</name>
    <dbReference type="NCBI Taxonomy" id="296587"/>
    <lineage>
        <taxon>Eukaryota</taxon>
        <taxon>Viridiplantae</taxon>
        <taxon>Chlorophyta</taxon>
        <taxon>Mamiellophyceae</taxon>
        <taxon>Mamiellales</taxon>
        <taxon>Mamiellaceae</taxon>
        <taxon>Micromonas</taxon>
    </lineage>
</organism>
<dbReference type="STRING" id="296587.C1ECK8"/>
<dbReference type="FunCoup" id="C1ECK8">
    <property type="interactions" value="930"/>
</dbReference>
<dbReference type="PROSITE" id="PS50294">
    <property type="entry name" value="WD_REPEATS_REGION"/>
    <property type="match status" value="5"/>
</dbReference>
<keyword evidence="6" id="KW-1185">Reference proteome</keyword>
<dbReference type="RefSeq" id="XP_002504663.1">
    <property type="nucleotide sequence ID" value="XM_002504617.1"/>
</dbReference>
<feature type="repeat" description="WD" evidence="3">
    <location>
        <begin position="10"/>
        <end position="42"/>
    </location>
</feature>
<reference evidence="5 6" key="1">
    <citation type="journal article" date="2009" name="Science">
        <title>Green evolution and dynamic adaptations revealed by genomes of the marine picoeukaryotes Micromonas.</title>
        <authorList>
            <person name="Worden A.Z."/>
            <person name="Lee J.H."/>
            <person name="Mock T."/>
            <person name="Rouze P."/>
            <person name="Simmons M.P."/>
            <person name="Aerts A.L."/>
            <person name="Allen A.E."/>
            <person name="Cuvelier M.L."/>
            <person name="Derelle E."/>
            <person name="Everett M.V."/>
            <person name="Foulon E."/>
            <person name="Grimwood J."/>
            <person name="Gundlach H."/>
            <person name="Henrissat B."/>
            <person name="Napoli C."/>
            <person name="McDonald S.M."/>
            <person name="Parker M.S."/>
            <person name="Rombauts S."/>
            <person name="Salamov A."/>
            <person name="Von Dassow P."/>
            <person name="Badger J.H."/>
            <person name="Coutinho P.M."/>
            <person name="Demir E."/>
            <person name="Dubchak I."/>
            <person name="Gentemann C."/>
            <person name="Eikrem W."/>
            <person name="Gready J.E."/>
            <person name="John U."/>
            <person name="Lanier W."/>
            <person name="Lindquist E.A."/>
            <person name="Lucas S."/>
            <person name="Mayer K.F."/>
            <person name="Moreau H."/>
            <person name="Not F."/>
            <person name="Otillar R."/>
            <person name="Panaud O."/>
            <person name="Pangilinan J."/>
            <person name="Paulsen I."/>
            <person name="Piegu B."/>
            <person name="Poliakov A."/>
            <person name="Robbens S."/>
            <person name="Schmutz J."/>
            <person name="Toulza E."/>
            <person name="Wyss T."/>
            <person name="Zelensky A."/>
            <person name="Zhou K."/>
            <person name="Armbrust E.V."/>
            <person name="Bhattacharya D."/>
            <person name="Goodenough U.W."/>
            <person name="Van de Peer Y."/>
            <person name="Grigoriev I.V."/>
        </authorList>
    </citation>
    <scope>NUCLEOTIDE SEQUENCE [LARGE SCALE GENOMIC DNA]</scope>
    <source>
        <strain evidence="6">RCC299 / NOUM17</strain>
    </source>
</reference>
<dbReference type="PROSITE" id="PS50082">
    <property type="entry name" value="WD_REPEATS_2"/>
    <property type="match status" value="6"/>
</dbReference>
<dbReference type="AlphaFoldDB" id="C1ECK8"/>
<dbReference type="GO" id="GO:0016593">
    <property type="term" value="C:Cdc73/Paf1 complex"/>
    <property type="evidence" value="ECO:0007669"/>
    <property type="project" value="TreeGrafter"/>
</dbReference>
<dbReference type="SMART" id="SM00320">
    <property type="entry name" value="WD40"/>
    <property type="match status" value="7"/>
</dbReference>
<dbReference type="InterPro" id="IPR001680">
    <property type="entry name" value="WD40_rpt"/>
</dbReference>